<feature type="transmembrane region" description="Helical" evidence="7">
    <location>
        <begin position="60"/>
        <end position="84"/>
    </location>
</feature>
<dbReference type="GO" id="GO:0006612">
    <property type="term" value="P:protein targeting to membrane"/>
    <property type="evidence" value="ECO:0007669"/>
    <property type="project" value="TreeGrafter"/>
</dbReference>
<dbReference type="STRING" id="1202772.A0A1V9ZT82"/>
<protein>
    <recommendedName>
        <fullName evidence="7">Palmitoyltransferase</fullName>
        <ecNumber evidence="7">2.3.1.225</ecNumber>
    </recommendedName>
</protein>
<gene>
    <name evidence="9" type="ORF">ACHHYP_01707</name>
</gene>
<dbReference type="PANTHER" id="PTHR22883">
    <property type="entry name" value="ZINC FINGER DHHC DOMAIN CONTAINING PROTEIN"/>
    <property type="match status" value="1"/>
</dbReference>
<dbReference type="EMBL" id="JNBR01000013">
    <property type="protein sequence ID" value="OQS01215.1"/>
    <property type="molecule type" value="Genomic_DNA"/>
</dbReference>
<evidence type="ECO:0000256" key="6">
    <source>
        <dbReference type="ARBA" id="ARBA00023315"/>
    </source>
</evidence>
<name>A0A1V9ZT82_ACHHY</name>
<keyword evidence="6 7" id="KW-0012">Acyltransferase</keyword>
<feature type="domain" description="Palmitoyltransferase DHHC" evidence="8">
    <location>
        <begin position="107"/>
        <end position="221"/>
    </location>
</feature>
<dbReference type="GO" id="GO:0019706">
    <property type="term" value="F:protein-cysteine S-palmitoyltransferase activity"/>
    <property type="evidence" value="ECO:0007669"/>
    <property type="project" value="UniProtKB-EC"/>
</dbReference>
<dbReference type="GO" id="GO:0016020">
    <property type="term" value="C:membrane"/>
    <property type="evidence" value="ECO:0007669"/>
    <property type="project" value="UniProtKB-SubCell"/>
</dbReference>
<sequence>MTVDLVISWFMLEERKGRGRRRHGLERPLHPKQVAVIMIFAASLLCVGLSMHLLSNDQAATVVGLCTIATVVISLFGITATFFVRVSMADTFAPVTPRKVLPNEKVLHCRVCDRTVNSRTKHCICCAKCVDGFDHHCDYLNACVGTANISCFRKLILSSIIYLIAQTTLAWYTLATQTLESSVAKVILLLSLPSSAGLVGLFVLAGFQTYIFASGMTTFQFAVHLAQKKRKRVTQKLKVPTVRSKPPQQPIHTISRQATPMVTAEKSEPATLHLV</sequence>
<dbReference type="GO" id="GO:0005783">
    <property type="term" value="C:endoplasmic reticulum"/>
    <property type="evidence" value="ECO:0007669"/>
    <property type="project" value="TreeGrafter"/>
</dbReference>
<evidence type="ECO:0000256" key="1">
    <source>
        <dbReference type="ARBA" id="ARBA00004141"/>
    </source>
</evidence>
<feature type="transmembrane region" description="Helical" evidence="7">
    <location>
        <begin position="34"/>
        <end position="54"/>
    </location>
</feature>
<proteinExistence type="inferred from homology"/>
<dbReference type="InterPro" id="IPR039859">
    <property type="entry name" value="PFA4/ZDH16/20/ERF2-like"/>
</dbReference>
<dbReference type="GO" id="GO:0005794">
    <property type="term" value="C:Golgi apparatus"/>
    <property type="evidence" value="ECO:0007669"/>
    <property type="project" value="TreeGrafter"/>
</dbReference>
<evidence type="ECO:0000313" key="9">
    <source>
        <dbReference type="EMBL" id="OQS01215.1"/>
    </source>
</evidence>
<evidence type="ECO:0000256" key="2">
    <source>
        <dbReference type="ARBA" id="ARBA00022679"/>
    </source>
</evidence>
<organism evidence="9 10">
    <name type="scientific">Achlya hypogyna</name>
    <name type="common">Oomycete</name>
    <name type="synonym">Protoachlya hypogyna</name>
    <dbReference type="NCBI Taxonomy" id="1202772"/>
    <lineage>
        <taxon>Eukaryota</taxon>
        <taxon>Sar</taxon>
        <taxon>Stramenopiles</taxon>
        <taxon>Oomycota</taxon>
        <taxon>Saprolegniomycetes</taxon>
        <taxon>Saprolegniales</taxon>
        <taxon>Achlyaceae</taxon>
        <taxon>Achlya</taxon>
    </lineage>
</organism>
<evidence type="ECO:0000256" key="5">
    <source>
        <dbReference type="ARBA" id="ARBA00023136"/>
    </source>
</evidence>
<dbReference type="Pfam" id="PF01529">
    <property type="entry name" value="DHHC"/>
    <property type="match status" value="1"/>
</dbReference>
<keyword evidence="2 7" id="KW-0808">Transferase</keyword>
<comment type="domain">
    <text evidence="7">The DHHC domain is required for palmitoyltransferase activity.</text>
</comment>
<comment type="caution">
    <text evidence="9">The sequence shown here is derived from an EMBL/GenBank/DDBJ whole genome shotgun (WGS) entry which is preliminary data.</text>
</comment>
<dbReference type="PROSITE" id="PS50216">
    <property type="entry name" value="DHHC"/>
    <property type="match status" value="1"/>
</dbReference>
<evidence type="ECO:0000256" key="7">
    <source>
        <dbReference type="RuleBase" id="RU079119"/>
    </source>
</evidence>
<reference evidence="9 10" key="1">
    <citation type="journal article" date="2014" name="Genome Biol. Evol.">
        <title>The secreted proteins of Achlya hypogyna and Thraustotheca clavata identify the ancestral oomycete secretome and reveal gene acquisitions by horizontal gene transfer.</title>
        <authorList>
            <person name="Misner I."/>
            <person name="Blouin N."/>
            <person name="Leonard G."/>
            <person name="Richards T.A."/>
            <person name="Lane C.E."/>
        </authorList>
    </citation>
    <scope>NUCLEOTIDE SEQUENCE [LARGE SCALE GENOMIC DNA]</scope>
    <source>
        <strain evidence="9 10">ATCC 48635</strain>
    </source>
</reference>
<evidence type="ECO:0000256" key="4">
    <source>
        <dbReference type="ARBA" id="ARBA00022989"/>
    </source>
</evidence>
<comment type="catalytic activity">
    <reaction evidence="7">
        <text>L-cysteinyl-[protein] + hexadecanoyl-CoA = S-hexadecanoyl-L-cysteinyl-[protein] + CoA</text>
        <dbReference type="Rhea" id="RHEA:36683"/>
        <dbReference type="Rhea" id="RHEA-COMP:10131"/>
        <dbReference type="Rhea" id="RHEA-COMP:11032"/>
        <dbReference type="ChEBI" id="CHEBI:29950"/>
        <dbReference type="ChEBI" id="CHEBI:57287"/>
        <dbReference type="ChEBI" id="CHEBI:57379"/>
        <dbReference type="ChEBI" id="CHEBI:74151"/>
        <dbReference type="EC" id="2.3.1.225"/>
    </reaction>
</comment>
<accession>A0A1V9ZT82</accession>
<keyword evidence="3 7" id="KW-0812">Transmembrane</keyword>
<dbReference type="OrthoDB" id="9909019at2759"/>
<feature type="transmembrane region" description="Helical" evidence="7">
    <location>
        <begin position="155"/>
        <end position="174"/>
    </location>
</feature>
<keyword evidence="10" id="KW-1185">Reference proteome</keyword>
<dbReference type="Proteomes" id="UP000243579">
    <property type="component" value="Unassembled WGS sequence"/>
</dbReference>
<evidence type="ECO:0000259" key="8">
    <source>
        <dbReference type="Pfam" id="PF01529"/>
    </source>
</evidence>
<keyword evidence="4 7" id="KW-1133">Transmembrane helix</keyword>
<dbReference type="EC" id="2.3.1.225" evidence="7"/>
<keyword evidence="5 7" id="KW-0472">Membrane</keyword>
<evidence type="ECO:0000313" key="10">
    <source>
        <dbReference type="Proteomes" id="UP000243579"/>
    </source>
</evidence>
<evidence type="ECO:0000256" key="3">
    <source>
        <dbReference type="ARBA" id="ARBA00022692"/>
    </source>
</evidence>
<feature type="transmembrane region" description="Helical" evidence="7">
    <location>
        <begin position="186"/>
        <end position="207"/>
    </location>
</feature>
<dbReference type="AlphaFoldDB" id="A0A1V9ZT82"/>
<dbReference type="InterPro" id="IPR001594">
    <property type="entry name" value="Palmitoyltrfase_DHHC"/>
</dbReference>
<comment type="similarity">
    <text evidence="7">Belongs to the DHHC palmitoyltransferase family.</text>
</comment>
<comment type="subcellular location">
    <subcellularLocation>
        <location evidence="1">Membrane</location>
        <topology evidence="1">Multi-pass membrane protein</topology>
    </subcellularLocation>
</comment>